<dbReference type="GO" id="GO:0016628">
    <property type="term" value="F:oxidoreductase activity, acting on the CH-CH group of donors, NAD or NADP as acceptor"/>
    <property type="evidence" value="ECO:0007669"/>
    <property type="project" value="UniProtKB-ARBA"/>
</dbReference>
<dbReference type="FunFam" id="3.20.20.70:FF:000059">
    <property type="entry name" value="N-ethylmaleimide reductase, FMN-linked"/>
    <property type="match status" value="1"/>
</dbReference>
<dbReference type="Pfam" id="PF00724">
    <property type="entry name" value="Oxidored_FMN"/>
    <property type="match status" value="1"/>
</dbReference>
<reference evidence="5 6" key="1">
    <citation type="submission" date="2009-06" db="EMBL/GenBank/DDBJ databases">
        <title>Complete sequence of Dickeya zeae Ech1591.</title>
        <authorList>
            <consortium name="US DOE Joint Genome Institute"/>
            <person name="Lucas S."/>
            <person name="Copeland A."/>
            <person name="Lapidus A."/>
            <person name="Glavina del Rio T."/>
            <person name="Tice H."/>
            <person name="Bruce D."/>
            <person name="Goodwin L."/>
            <person name="Pitluck S."/>
            <person name="Chertkov O."/>
            <person name="Brettin T."/>
            <person name="Detter J.C."/>
            <person name="Han C."/>
            <person name="Larimer F."/>
            <person name="Land M."/>
            <person name="Hauser L."/>
            <person name="Kyrpides N."/>
            <person name="Ovchinnikova G."/>
            <person name="Balakrishnan V."/>
            <person name="Glasner J."/>
            <person name="Perna N.T."/>
        </authorList>
    </citation>
    <scope>NUCLEOTIDE SEQUENCE [LARGE SCALE GENOMIC DNA]</scope>
    <source>
        <strain evidence="5 6">Ech1591</strain>
    </source>
</reference>
<dbReference type="InterPro" id="IPR013785">
    <property type="entry name" value="Aldolase_TIM"/>
</dbReference>
<comment type="similarity">
    <text evidence="2">Belongs to the NADH:flavin oxidoreductase/NADH oxidase family.</text>
</comment>
<evidence type="ECO:0000313" key="5">
    <source>
        <dbReference type="EMBL" id="ACT06874.1"/>
    </source>
</evidence>
<dbReference type="Proteomes" id="UP000002735">
    <property type="component" value="Chromosome"/>
</dbReference>
<proteinExistence type="inferred from homology"/>
<dbReference type="Gene3D" id="3.20.20.70">
    <property type="entry name" value="Aldolase class I"/>
    <property type="match status" value="1"/>
</dbReference>
<dbReference type="KEGG" id="dze:Dd1591_2028"/>
<dbReference type="PANTHER" id="PTHR22893:SF91">
    <property type="entry name" value="NADPH DEHYDROGENASE 2-RELATED"/>
    <property type="match status" value="1"/>
</dbReference>
<organism evidence="5 6">
    <name type="scientific">Dickeya chrysanthemi (strain Ech1591)</name>
    <name type="common">Dickeya zeae (strain Ech1591)</name>
    <dbReference type="NCBI Taxonomy" id="561229"/>
    <lineage>
        <taxon>Bacteria</taxon>
        <taxon>Pseudomonadati</taxon>
        <taxon>Pseudomonadota</taxon>
        <taxon>Gammaproteobacteria</taxon>
        <taxon>Enterobacterales</taxon>
        <taxon>Pectobacteriaceae</taxon>
        <taxon>Dickeya</taxon>
    </lineage>
</organism>
<sequence>MSLLFTPYDLAGTPLANRIVMAPMTRARARHNVPDEQTTRYYQQRASAGLIISEGVPVSQEGCGYLFNPGLYTDQQTQAWKQVTAAVHAEGGKIFAQLWHVGRMSHVSLQPNHAAPVSSVAEAVAHSHAYAWVEPGKPGRVTASTPRALSTDEVKRVTADFVKAGQRAIEAGFDGVELHGANGYLFEQFINGALNNRADSYGGSIANRLRFLLETLDALADKLGSSRVGVRLSPFGRLFDMHPYAEEAETWLSLARALNQRTLAYVHLSDQLTLGAEAIPDGFATQFRQHYQGTLIAAGGFNRDSAEHALNRGELDLIAFGRPFISNPDLVERMQNNWPLAESDRETYYGIAGDVAKGYTDYPCYTPQPATAR</sequence>
<dbReference type="eggNOG" id="COG1902">
    <property type="taxonomic scope" value="Bacteria"/>
</dbReference>
<dbReference type="GO" id="GO:0005829">
    <property type="term" value="C:cytosol"/>
    <property type="evidence" value="ECO:0007669"/>
    <property type="project" value="UniProtKB-ARBA"/>
</dbReference>
<keyword evidence="3" id="KW-0560">Oxidoreductase</keyword>
<evidence type="ECO:0000256" key="2">
    <source>
        <dbReference type="ARBA" id="ARBA00005979"/>
    </source>
</evidence>
<dbReference type="InterPro" id="IPR001155">
    <property type="entry name" value="OxRdtase_FMN_N"/>
</dbReference>
<evidence type="ECO:0000313" key="6">
    <source>
        <dbReference type="Proteomes" id="UP000002735"/>
    </source>
</evidence>
<gene>
    <name evidence="5" type="ordered locus">Dd1591_2028</name>
</gene>
<dbReference type="GO" id="GO:0010181">
    <property type="term" value="F:FMN binding"/>
    <property type="evidence" value="ECO:0007669"/>
    <property type="project" value="InterPro"/>
</dbReference>
<feature type="domain" description="NADH:flavin oxidoreductase/NADH oxidase N-terminal" evidence="4">
    <location>
        <begin position="4"/>
        <end position="339"/>
    </location>
</feature>
<evidence type="ECO:0000256" key="1">
    <source>
        <dbReference type="ARBA" id="ARBA00001917"/>
    </source>
</evidence>
<dbReference type="AlphaFoldDB" id="C6CHH3"/>
<name>C6CHH3_DICC1</name>
<dbReference type="CDD" id="cd02933">
    <property type="entry name" value="OYE_like_FMN"/>
    <property type="match status" value="1"/>
</dbReference>
<dbReference type="GeneID" id="45080114"/>
<evidence type="ECO:0000256" key="3">
    <source>
        <dbReference type="ARBA" id="ARBA00023002"/>
    </source>
</evidence>
<dbReference type="HOGENOM" id="CLU_012153_0_1_6"/>
<evidence type="ECO:0000259" key="4">
    <source>
        <dbReference type="Pfam" id="PF00724"/>
    </source>
</evidence>
<dbReference type="EMBL" id="CP001655">
    <property type="protein sequence ID" value="ACT06874.1"/>
    <property type="molecule type" value="Genomic_DNA"/>
</dbReference>
<accession>C6CHH3</accession>
<comment type="cofactor">
    <cofactor evidence="1">
        <name>FMN</name>
        <dbReference type="ChEBI" id="CHEBI:58210"/>
    </cofactor>
</comment>
<dbReference type="STRING" id="561229.Dd1591_2028"/>
<protein>
    <submittedName>
        <fullName evidence="5">NADH:flavin oxidoreductase/NADH oxidase</fullName>
    </submittedName>
</protein>
<dbReference type="PANTHER" id="PTHR22893">
    <property type="entry name" value="NADH OXIDOREDUCTASE-RELATED"/>
    <property type="match status" value="1"/>
</dbReference>
<dbReference type="InterPro" id="IPR045247">
    <property type="entry name" value="Oye-like"/>
</dbReference>
<dbReference type="OrthoDB" id="8523426at2"/>
<dbReference type="RefSeq" id="WP_012769740.1">
    <property type="nucleotide sequence ID" value="NC_012912.1"/>
</dbReference>
<dbReference type="SUPFAM" id="SSF51395">
    <property type="entry name" value="FMN-linked oxidoreductases"/>
    <property type="match status" value="1"/>
</dbReference>